<reference evidence="1" key="1">
    <citation type="submission" date="2022-08" db="EMBL/GenBank/DDBJ databases">
        <title>Genome Sequence of Fusarium decemcellulare.</title>
        <authorList>
            <person name="Buettner E."/>
        </authorList>
    </citation>
    <scope>NUCLEOTIDE SEQUENCE</scope>
    <source>
        <strain evidence="1">Babe19</strain>
    </source>
</reference>
<proteinExistence type="predicted"/>
<dbReference type="EMBL" id="JANRMS010001417">
    <property type="protein sequence ID" value="KAJ3528383.1"/>
    <property type="molecule type" value="Genomic_DNA"/>
</dbReference>
<gene>
    <name evidence="1" type="ORF">NM208_g10224</name>
</gene>
<organism evidence="1 2">
    <name type="scientific">Fusarium decemcellulare</name>
    <dbReference type="NCBI Taxonomy" id="57161"/>
    <lineage>
        <taxon>Eukaryota</taxon>
        <taxon>Fungi</taxon>
        <taxon>Dikarya</taxon>
        <taxon>Ascomycota</taxon>
        <taxon>Pezizomycotina</taxon>
        <taxon>Sordariomycetes</taxon>
        <taxon>Hypocreomycetidae</taxon>
        <taxon>Hypocreales</taxon>
        <taxon>Nectriaceae</taxon>
        <taxon>Fusarium</taxon>
        <taxon>Fusarium decemcellulare species complex</taxon>
    </lineage>
</organism>
<sequence>MAEAAGLALSGIAFTSLVTSCVDILEYFNNGRYWIHDLGLALTKVSLLKVRLDQLEHTLHAGPFSNDTCHAALRGLSGVDAVLEQTNELCRRYSHLPPGGCEPITTTPDDQVCHTGQSHCKRHESLGLVMQRGERGSLRAWRRFELQSSLHKPARVEEKCTIRVHHSQHMSSSYSVCPKDKSLHTKSQPQARPNMSVKRVTQSNMPTPETVDKFVRNTVEQAGLLYKGGVITPGGDVVTSGPVHAEENQVRGSVMVVGAQTSIDLDKVLNHLQKMATIQEKEVPSTKD</sequence>
<evidence type="ECO:0000313" key="2">
    <source>
        <dbReference type="Proteomes" id="UP001148629"/>
    </source>
</evidence>
<keyword evidence="2" id="KW-1185">Reference proteome</keyword>
<accession>A0ACC1RYK6</accession>
<comment type="caution">
    <text evidence="1">The sequence shown here is derived from an EMBL/GenBank/DDBJ whole genome shotgun (WGS) entry which is preliminary data.</text>
</comment>
<dbReference type="Proteomes" id="UP001148629">
    <property type="component" value="Unassembled WGS sequence"/>
</dbReference>
<protein>
    <submittedName>
        <fullName evidence="1">Uncharacterized protein</fullName>
    </submittedName>
</protein>
<name>A0ACC1RYK6_9HYPO</name>
<evidence type="ECO:0000313" key="1">
    <source>
        <dbReference type="EMBL" id="KAJ3528383.1"/>
    </source>
</evidence>